<evidence type="ECO:0000313" key="6">
    <source>
        <dbReference type="Proteomes" id="UP000295210"/>
    </source>
</evidence>
<dbReference type="CDD" id="cd04301">
    <property type="entry name" value="NAT_SF"/>
    <property type="match status" value="1"/>
</dbReference>
<evidence type="ECO:0000259" key="4">
    <source>
        <dbReference type="PROSITE" id="PS51186"/>
    </source>
</evidence>
<feature type="domain" description="N-acetyltransferase" evidence="4">
    <location>
        <begin position="2"/>
        <end position="149"/>
    </location>
</feature>
<name>A0A4R1L3S8_9BACT</name>
<dbReference type="AlphaFoldDB" id="A0A4R1L3S8"/>
<evidence type="ECO:0000256" key="1">
    <source>
        <dbReference type="ARBA" id="ARBA00008694"/>
    </source>
</evidence>
<dbReference type="SUPFAM" id="SSF55729">
    <property type="entry name" value="Acyl-CoA N-acyltransferases (Nat)"/>
    <property type="match status" value="1"/>
</dbReference>
<dbReference type="FunFam" id="3.40.630.30:FF:000064">
    <property type="entry name" value="GNAT family acetyltransferase"/>
    <property type="match status" value="1"/>
</dbReference>
<accession>A0A4R1L3S8</accession>
<keyword evidence="5" id="KW-0689">Ribosomal protein</keyword>
<keyword evidence="2" id="KW-0808">Transferase</keyword>
<dbReference type="PANTHER" id="PTHR10545">
    <property type="entry name" value="DIAMINE N-ACETYLTRANSFERASE"/>
    <property type="match status" value="1"/>
</dbReference>
<evidence type="ECO:0000256" key="3">
    <source>
        <dbReference type="ARBA" id="ARBA00023315"/>
    </source>
</evidence>
<dbReference type="InterPro" id="IPR016181">
    <property type="entry name" value="Acyl_CoA_acyltransferase"/>
</dbReference>
<dbReference type="EMBL" id="SMGK01000003">
    <property type="protein sequence ID" value="TCK72708.1"/>
    <property type="molecule type" value="Genomic_DNA"/>
</dbReference>
<dbReference type="PROSITE" id="PS51186">
    <property type="entry name" value="GNAT"/>
    <property type="match status" value="1"/>
</dbReference>
<gene>
    <name evidence="5" type="ORF">C7378_2298</name>
</gene>
<keyword evidence="6" id="KW-1185">Reference proteome</keyword>
<dbReference type="OrthoDB" id="9792929at2"/>
<dbReference type="Proteomes" id="UP000295210">
    <property type="component" value="Unassembled WGS sequence"/>
</dbReference>
<dbReference type="Gene3D" id="3.40.630.30">
    <property type="match status" value="1"/>
</dbReference>
<dbReference type="GO" id="GO:0005840">
    <property type="term" value="C:ribosome"/>
    <property type="evidence" value="ECO:0007669"/>
    <property type="project" value="UniProtKB-KW"/>
</dbReference>
<dbReference type="InterPro" id="IPR051016">
    <property type="entry name" value="Diverse_Substrate_AcTransf"/>
</dbReference>
<organism evidence="5 6">
    <name type="scientific">Acidipila rosea</name>
    <dbReference type="NCBI Taxonomy" id="768535"/>
    <lineage>
        <taxon>Bacteria</taxon>
        <taxon>Pseudomonadati</taxon>
        <taxon>Acidobacteriota</taxon>
        <taxon>Terriglobia</taxon>
        <taxon>Terriglobales</taxon>
        <taxon>Acidobacteriaceae</taxon>
        <taxon>Acidipila</taxon>
    </lineage>
</organism>
<dbReference type="GO" id="GO:0008080">
    <property type="term" value="F:N-acetyltransferase activity"/>
    <property type="evidence" value="ECO:0007669"/>
    <property type="project" value="UniProtKB-ARBA"/>
</dbReference>
<dbReference type="InterPro" id="IPR000182">
    <property type="entry name" value="GNAT_dom"/>
</dbReference>
<dbReference type="RefSeq" id="WP_131996438.1">
    <property type="nucleotide sequence ID" value="NZ_SMGK01000003.1"/>
</dbReference>
<dbReference type="PANTHER" id="PTHR10545:SF29">
    <property type="entry name" value="GH14572P-RELATED"/>
    <property type="match status" value="1"/>
</dbReference>
<evidence type="ECO:0000313" key="5">
    <source>
        <dbReference type="EMBL" id="TCK72708.1"/>
    </source>
</evidence>
<protein>
    <submittedName>
        <fullName evidence="5">Ribosomal protein S18 acetylase RimI-like enzyme</fullName>
    </submittedName>
</protein>
<keyword evidence="5" id="KW-0687">Ribonucleoprotein</keyword>
<comment type="similarity">
    <text evidence="1">Belongs to the acetyltransferase family.</text>
</comment>
<reference evidence="5 6" key="1">
    <citation type="submission" date="2019-03" db="EMBL/GenBank/DDBJ databases">
        <title>Genomic Encyclopedia of Type Strains, Phase IV (KMG-IV): sequencing the most valuable type-strain genomes for metagenomic binning, comparative biology and taxonomic classification.</title>
        <authorList>
            <person name="Goeker M."/>
        </authorList>
    </citation>
    <scope>NUCLEOTIDE SEQUENCE [LARGE SCALE GENOMIC DNA]</scope>
    <source>
        <strain evidence="5 6">DSM 103428</strain>
    </source>
</reference>
<sequence length="161" mass="17998">MISLRPAEKNDVPLILSLIRALAEYEREPDAARLTERELLRDGFGPDAWFDCIIAEADGEPAGFALYFPVYSTWEGRSLHLEDIFVKPEFRGRGIGKKLLTSVAAIAAERGCARLQWDVLDWNQPAIEFYQSLGAVMIPEWRKMRVTGDSIQALADSGAKA</sequence>
<evidence type="ECO:0000256" key="2">
    <source>
        <dbReference type="ARBA" id="ARBA00022679"/>
    </source>
</evidence>
<dbReference type="Pfam" id="PF00583">
    <property type="entry name" value="Acetyltransf_1"/>
    <property type="match status" value="1"/>
</dbReference>
<keyword evidence="3" id="KW-0012">Acyltransferase</keyword>
<comment type="caution">
    <text evidence="5">The sequence shown here is derived from an EMBL/GenBank/DDBJ whole genome shotgun (WGS) entry which is preliminary data.</text>
</comment>
<proteinExistence type="inferred from homology"/>